<dbReference type="GO" id="GO:0003743">
    <property type="term" value="F:translation initiation factor activity"/>
    <property type="evidence" value="ECO:0007669"/>
    <property type="project" value="UniProtKB-UniRule"/>
</dbReference>
<keyword evidence="3 4" id="KW-0648">Protein biosynthesis</keyword>
<evidence type="ECO:0000256" key="1">
    <source>
        <dbReference type="ARBA" id="ARBA00022490"/>
    </source>
</evidence>
<evidence type="ECO:0000313" key="8">
    <source>
        <dbReference type="EMBL" id="KZS96137.1"/>
    </source>
</evidence>
<dbReference type="InterPro" id="IPR045810">
    <property type="entry name" value="eIF3h_C"/>
</dbReference>
<evidence type="ECO:0000256" key="3">
    <source>
        <dbReference type="ARBA" id="ARBA00022917"/>
    </source>
</evidence>
<protein>
    <recommendedName>
        <fullName evidence="4">Eukaryotic translation initiation factor 3 subunit H</fullName>
        <shortName evidence="4">eIF3h</shortName>
    </recommendedName>
</protein>
<comment type="subcellular location">
    <subcellularLocation>
        <location evidence="4">Cytoplasm</location>
    </subcellularLocation>
</comment>
<comment type="function">
    <text evidence="4">Component of the eukaryotic translation initiation factor 3 (eIF-3) complex, which is involved in protein synthesis of a specialized repertoire of mRNAs and, together with other initiation factors, stimulates binding of mRNA and methionyl-tRNAi to the 40S ribosome. The eIF-3 complex specifically targets and initiates translation of a subset of mRNAs involved in cell proliferation.</text>
</comment>
<dbReference type="PROSITE" id="PS50249">
    <property type="entry name" value="MPN"/>
    <property type="match status" value="1"/>
</dbReference>
<dbReference type="AlphaFoldDB" id="A0A164XN61"/>
<gene>
    <name evidence="8" type="ORF">SISNIDRAFT_473518</name>
</gene>
<evidence type="ECO:0000313" key="9">
    <source>
        <dbReference type="Proteomes" id="UP000076722"/>
    </source>
</evidence>
<dbReference type="GO" id="GO:0005852">
    <property type="term" value="C:eukaryotic translation initiation factor 3 complex"/>
    <property type="evidence" value="ECO:0007669"/>
    <property type="project" value="UniProtKB-UniRule"/>
</dbReference>
<dbReference type="SMART" id="SM00232">
    <property type="entry name" value="JAB_MPN"/>
    <property type="match status" value="1"/>
</dbReference>
<name>A0A164XN61_9AGAM</name>
<keyword evidence="9" id="KW-1185">Reference proteome</keyword>
<comment type="similarity">
    <text evidence="4">Belongs to the eIF-3 subunit H family.</text>
</comment>
<keyword evidence="6" id="KW-0732">Signal</keyword>
<dbReference type="GO" id="GO:0033290">
    <property type="term" value="C:eukaryotic 48S preinitiation complex"/>
    <property type="evidence" value="ECO:0007669"/>
    <property type="project" value="UniProtKB-UniRule"/>
</dbReference>
<organism evidence="8 9">
    <name type="scientific">Sistotremastrum niveocremeum HHB9708</name>
    <dbReference type="NCBI Taxonomy" id="1314777"/>
    <lineage>
        <taxon>Eukaryota</taxon>
        <taxon>Fungi</taxon>
        <taxon>Dikarya</taxon>
        <taxon>Basidiomycota</taxon>
        <taxon>Agaricomycotina</taxon>
        <taxon>Agaricomycetes</taxon>
        <taxon>Sistotremastrales</taxon>
        <taxon>Sistotremastraceae</taxon>
        <taxon>Sertulicium</taxon>
        <taxon>Sertulicium niveocremeum</taxon>
    </lineage>
</organism>
<dbReference type="InterPro" id="IPR000555">
    <property type="entry name" value="JAMM/MPN+_dom"/>
</dbReference>
<dbReference type="GO" id="GO:0016282">
    <property type="term" value="C:eukaryotic 43S preinitiation complex"/>
    <property type="evidence" value="ECO:0007669"/>
    <property type="project" value="UniProtKB-UniRule"/>
</dbReference>
<reference evidence="8 9" key="1">
    <citation type="journal article" date="2016" name="Mol. Biol. Evol.">
        <title>Comparative Genomics of Early-Diverging Mushroom-Forming Fungi Provides Insights into the Origins of Lignocellulose Decay Capabilities.</title>
        <authorList>
            <person name="Nagy L.G."/>
            <person name="Riley R."/>
            <person name="Tritt A."/>
            <person name="Adam C."/>
            <person name="Daum C."/>
            <person name="Floudas D."/>
            <person name="Sun H."/>
            <person name="Yadav J.S."/>
            <person name="Pangilinan J."/>
            <person name="Larsson K.H."/>
            <person name="Matsuura K."/>
            <person name="Barry K."/>
            <person name="Labutti K."/>
            <person name="Kuo R."/>
            <person name="Ohm R.A."/>
            <person name="Bhattacharya S.S."/>
            <person name="Shirouzu T."/>
            <person name="Yoshinaga Y."/>
            <person name="Martin F.M."/>
            <person name="Grigoriev I.V."/>
            <person name="Hibbett D.S."/>
        </authorList>
    </citation>
    <scope>NUCLEOTIDE SEQUENCE [LARGE SCALE GENOMIC DNA]</scope>
    <source>
        <strain evidence="8 9">HHB9708</strain>
    </source>
</reference>
<dbReference type="Pfam" id="PF01398">
    <property type="entry name" value="JAB"/>
    <property type="match status" value="1"/>
</dbReference>
<feature type="region of interest" description="Disordered" evidence="5">
    <location>
        <begin position="89"/>
        <end position="111"/>
    </location>
</feature>
<dbReference type="GO" id="GO:0001732">
    <property type="term" value="P:formation of cytoplasmic translation initiation complex"/>
    <property type="evidence" value="ECO:0007669"/>
    <property type="project" value="UniProtKB-UniRule"/>
</dbReference>
<dbReference type="CDD" id="cd08065">
    <property type="entry name" value="MPN_eIF3h"/>
    <property type="match status" value="1"/>
</dbReference>
<dbReference type="OrthoDB" id="10265695at2759"/>
<dbReference type="STRING" id="1314777.A0A164XN61"/>
<evidence type="ECO:0000256" key="6">
    <source>
        <dbReference type="SAM" id="SignalP"/>
    </source>
</evidence>
<dbReference type="Pfam" id="PF19445">
    <property type="entry name" value="eIF3h_C"/>
    <property type="match status" value="1"/>
</dbReference>
<dbReference type="InterPro" id="IPR050242">
    <property type="entry name" value="JAMM_MPN+_peptidase_M67A"/>
</dbReference>
<comment type="subunit">
    <text evidence="4">Component of the eukaryotic translation initiation factor 3 (eIF-3) complex.</text>
</comment>
<dbReference type="GO" id="GO:0008237">
    <property type="term" value="F:metallopeptidase activity"/>
    <property type="evidence" value="ECO:0007669"/>
    <property type="project" value="InterPro"/>
</dbReference>
<dbReference type="InterPro" id="IPR037518">
    <property type="entry name" value="MPN"/>
</dbReference>
<evidence type="ECO:0000256" key="4">
    <source>
        <dbReference type="HAMAP-Rule" id="MF_03007"/>
    </source>
</evidence>
<dbReference type="EMBL" id="KV419400">
    <property type="protein sequence ID" value="KZS96137.1"/>
    <property type="molecule type" value="Genomic_DNA"/>
</dbReference>
<feature type="signal peptide" evidence="6">
    <location>
        <begin position="1"/>
        <end position="18"/>
    </location>
</feature>
<proteinExistence type="inferred from homology"/>
<feature type="chain" id="PRO_5007854440" description="Eukaryotic translation initiation factor 3 subunit H" evidence="6">
    <location>
        <begin position="19"/>
        <end position="388"/>
    </location>
</feature>
<keyword evidence="2 4" id="KW-0396">Initiation factor</keyword>
<dbReference type="InterPro" id="IPR027524">
    <property type="entry name" value="eIF3h"/>
</dbReference>
<dbReference type="Gene3D" id="3.40.140.10">
    <property type="entry name" value="Cytidine Deaminase, domain 2"/>
    <property type="match status" value="1"/>
</dbReference>
<feature type="domain" description="MPN" evidence="7">
    <location>
        <begin position="49"/>
        <end position="194"/>
    </location>
</feature>
<dbReference type="HAMAP" id="MF_03007">
    <property type="entry name" value="eIF3h"/>
    <property type="match status" value="1"/>
</dbReference>
<evidence type="ECO:0000256" key="5">
    <source>
        <dbReference type="SAM" id="MobiDB-lite"/>
    </source>
</evidence>
<feature type="compositionally biased region" description="Polar residues" evidence="5">
    <location>
        <begin position="89"/>
        <end position="98"/>
    </location>
</feature>
<dbReference type="PANTHER" id="PTHR10410">
    <property type="entry name" value="EUKARYOTIC TRANSLATION INITIATION FACTOR 3 -RELATED"/>
    <property type="match status" value="1"/>
</dbReference>
<sequence length="388" mass="42207">MATSMAATLAASLPAVQAAPAPTVSSYEALPASMSKVIDIEAQIPITRVQIDALVLTKITKHGQEAKSNNAAGLLLGLDLDGTLEVSNSFPLPTSQQAGDEEDKSTKFSGDDNCDAARYQASMLRALKEVQVDDNVVGFYQTISLGAYLLPSIKDMQAVHQEKLRHGGVVVVHDVTQSSRGIASFRAFRLTKNFTDVQRKGKFNSQNLVEHGLTFSSVFEEIPVEVRKSALLNAFLGGLKEARLEPDFSPRSALGVKEVRTLGSKYGVLDLNGPGQVNRNLEQVIERLDEYKTEEGNVAYLTRQSAREKARAELYVQKRKEENAARVAQGLAPLPEEDVSRLFKIPGEPSRLESMLLLGQIDGYTRSLAVASSDVLVKTYATRSSTPL</sequence>
<accession>A0A164XN61</accession>
<dbReference type="Proteomes" id="UP000076722">
    <property type="component" value="Unassembled WGS sequence"/>
</dbReference>
<keyword evidence="1 4" id="KW-0963">Cytoplasm</keyword>
<evidence type="ECO:0000259" key="7">
    <source>
        <dbReference type="PROSITE" id="PS50249"/>
    </source>
</evidence>
<evidence type="ECO:0000256" key="2">
    <source>
        <dbReference type="ARBA" id="ARBA00022540"/>
    </source>
</evidence>